<dbReference type="InterPro" id="IPR000515">
    <property type="entry name" value="MetI-like"/>
</dbReference>
<dbReference type="PANTHER" id="PTHR30193:SF37">
    <property type="entry name" value="INNER MEMBRANE ABC TRANSPORTER PERMEASE PROTEIN YCJO"/>
    <property type="match status" value="1"/>
</dbReference>
<dbReference type="CDD" id="cd06261">
    <property type="entry name" value="TM_PBP2"/>
    <property type="match status" value="1"/>
</dbReference>
<dbReference type="Pfam" id="PF00528">
    <property type="entry name" value="BPD_transp_1"/>
    <property type="match status" value="1"/>
</dbReference>
<gene>
    <name evidence="1" type="ORF">ACEZDG_08965</name>
</gene>
<evidence type="ECO:0000313" key="1">
    <source>
        <dbReference type="EMBL" id="MFC1409412.1"/>
    </source>
</evidence>
<reference evidence="1 2" key="1">
    <citation type="submission" date="2024-09" db="EMBL/GenBank/DDBJ databases">
        <authorList>
            <person name="Lee S.D."/>
        </authorList>
    </citation>
    <scope>NUCLEOTIDE SEQUENCE [LARGE SCALE GENOMIC DNA]</scope>
    <source>
        <strain evidence="1 2">N1-1</strain>
    </source>
</reference>
<evidence type="ECO:0000313" key="2">
    <source>
        <dbReference type="Proteomes" id="UP001592582"/>
    </source>
</evidence>
<dbReference type="SUPFAM" id="SSF161098">
    <property type="entry name" value="MetI-like"/>
    <property type="match status" value="1"/>
</dbReference>
<name>A0ABV6V6R3_9ACTN</name>
<dbReference type="PANTHER" id="PTHR30193">
    <property type="entry name" value="ABC TRANSPORTER PERMEASE PROTEIN"/>
    <property type="match status" value="1"/>
</dbReference>
<dbReference type="Proteomes" id="UP001592582">
    <property type="component" value="Unassembled WGS sequence"/>
</dbReference>
<dbReference type="InterPro" id="IPR035906">
    <property type="entry name" value="MetI-like_sf"/>
</dbReference>
<keyword evidence="2" id="KW-1185">Reference proteome</keyword>
<protein>
    <submittedName>
        <fullName evidence="1">Carbohydrate ABC transporter permease</fullName>
    </submittedName>
</protein>
<dbReference type="InterPro" id="IPR051393">
    <property type="entry name" value="ABC_transporter_permease"/>
</dbReference>
<proteinExistence type="predicted"/>
<dbReference type="Gene3D" id="1.10.3720.10">
    <property type="entry name" value="MetI-like"/>
    <property type="match status" value="1"/>
</dbReference>
<accession>A0ABV6V6R3</accession>
<comment type="caution">
    <text evidence="1">The sequence shown here is derived from an EMBL/GenBank/DDBJ whole genome shotgun (WGS) entry which is preliminary data.</text>
</comment>
<organism evidence="1 2">
    <name type="scientific">Streptacidiphilus alkalitolerans</name>
    <dbReference type="NCBI Taxonomy" id="3342712"/>
    <lineage>
        <taxon>Bacteria</taxon>
        <taxon>Bacillati</taxon>
        <taxon>Actinomycetota</taxon>
        <taxon>Actinomycetes</taxon>
        <taxon>Kitasatosporales</taxon>
        <taxon>Streptomycetaceae</taxon>
        <taxon>Streptacidiphilus</taxon>
    </lineage>
</organism>
<sequence>MTQTTHADAPGAAPGPGTAPAASGSRLGPLRRVGRALEPLPWIAPATGLILFVVIWPVIAMFQTSRRHFGSLGGDMGSAGWDNFTKLFDESDLPGVLFRTVLWVVLVVGLTLLVSLGMANLFNKEFPGRRVARWALIAPWAASVVMTSIVFRWMLDPSNGAFNVLLHDLGLLKSYNAGNADWLGNPTYAFGWVILVGVFVSVPFTTYALLAGLQAIPAEVYEAAKLDGASPFRTYRSVTLPLLRPALLVAILINVMNVFNSFPIIWEMTGGGPGDETATTTIFMYTLKASNIGEAAAMSVVNFGFIIVIVLLFLRASKWNTAED</sequence>
<dbReference type="PROSITE" id="PS50928">
    <property type="entry name" value="ABC_TM1"/>
    <property type="match status" value="1"/>
</dbReference>
<dbReference type="EMBL" id="JBHEZX010000003">
    <property type="protein sequence ID" value="MFC1409412.1"/>
    <property type="molecule type" value="Genomic_DNA"/>
</dbReference>